<dbReference type="InterPro" id="IPR027592">
    <property type="entry name" value="ATP-grasp_GAK"/>
</dbReference>
<dbReference type="GO" id="GO:0005524">
    <property type="term" value="F:ATP binding"/>
    <property type="evidence" value="ECO:0007669"/>
    <property type="project" value="UniProtKB-UniRule"/>
</dbReference>
<keyword evidence="4" id="KW-0436">Ligase</keyword>
<evidence type="ECO:0000313" key="5">
    <source>
        <dbReference type="Proteomes" id="UP000252792"/>
    </source>
</evidence>
<keyword evidence="2" id="KW-0547">Nucleotide-binding</keyword>
<dbReference type="Pfam" id="PF08443">
    <property type="entry name" value="RimK"/>
    <property type="match status" value="1"/>
</dbReference>
<keyword evidence="4" id="KW-0689">Ribosomal protein</keyword>
<comment type="caution">
    <text evidence="4">The sequence shown here is derived from an EMBL/GenBank/DDBJ whole genome shotgun (WGS) entry which is preliminary data.</text>
</comment>
<dbReference type="InterPro" id="IPR013815">
    <property type="entry name" value="ATP_grasp_subdomain_1"/>
</dbReference>
<evidence type="ECO:0000256" key="1">
    <source>
        <dbReference type="ARBA" id="ARBA00023211"/>
    </source>
</evidence>
<accession>A0A366JAA6</accession>
<dbReference type="Proteomes" id="UP000252792">
    <property type="component" value="Unassembled WGS sequence"/>
</dbReference>
<dbReference type="GO" id="GO:0005737">
    <property type="term" value="C:cytoplasm"/>
    <property type="evidence" value="ECO:0007669"/>
    <property type="project" value="TreeGrafter"/>
</dbReference>
<dbReference type="Gene3D" id="3.40.50.20">
    <property type="match status" value="1"/>
</dbReference>
<feature type="domain" description="ATP-grasp" evidence="3">
    <location>
        <begin position="108"/>
        <end position="291"/>
    </location>
</feature>
<evidence type="ECO:0000256" key="2">
    <source>
        <dbReference type="PROSITE-ProRule" id="PRU00409"/>
    </source>
</evidence>
<dbReference type="GO" id="GO:0016879">
    <property type="term" value="F:ligase activity, forming carbon-nitrogen bonds"/>
    <property type="evidence" value="ECO:0007669"/>
    <property type="project" value="TreeGrafter"/>
</dbReference>
<dbReference type="EMBL" id="QNSE01000005">
    <property type="protein sequence ID" value="RBP83966.1"/>
    <property type="molecule type" value="Genomic_DNA"/>
</dbReference>
<dbReference type="AlphaFoldDB" id="A0A366JAA6"/>
<dbReference type="InterPro" id="IPR013651">
    <property type="entry name" value="ATP-grasp_RimK-type"/>
</dbReference>
<evidence type="ECO:0000259" key="3">
    <source>
        <dbReference type="PROSITE" id="PS50975"/>
    </source>
</evidence>
<evidence type="ECO:0000313" key="4">
    <source>
        <dbReference type="EMBL" id="RBP83966.1"/>
    </source>
</evidence>
<dbReference type="Gene3D" id="3.30.470.20">
    <property type="entry name" value="ATP-grasp fold, B domain"/>
    <property type="match status" value="1"/>
</dbReference>
<sequence length="318" mass="35303">MNKPRIGVIGIPGKWSTEVLADRLEERTGYRAVIDMSQVELRLDTNQLMYQDLDLMTLDGLIIKKISEVYAPATEDRIHLLSYAERAGVKLFSPTASVGNLVNRLSGTLALQQGNIPMPKTRITENPEQAFATVREFGSAILKPLYSTKARGMIMLTKDDSDEFVRNALEEYRQNQSIYYIQQTVKLDGRDLGMVFVGGEYLCTYARVGNKDSWNTTINSGGKYEMFEPDAELIELGRRAQSCYDLSFTTVDIALTDQGPVVFEVSAFGGFKGALEGCDIDAASVYADYILQECTSQESILQKGALAKDALQKKEIAP</sequence>
<dbReference type="PANTHER" id="PTHR21621:SF0">
    <property type="entry name" value="BETA-CITRYLGLUTAMATE SYNTHASE B-RELATED"/>
    <property type="match status" value="1"/>
</dbReference>
<reference evidence="4 5" key="1">
    <citation type="submission" date="2018-06" db="EMBL/GenBank/DDBJ databases">
        <title>Genomic Encyclopedia of Type Strains, Phase III (KMG-III): the genomes of soil and plant-associated and newly described type strains.</title>
        <authorList>
            <person name="Whitman W."/>
        </authorList>
    </citation>
    <scope>NUCLEOTIDE SEQUENCE [LARGE SCALE GENOMIC DNA]</scope>
    <source>
        <strain evidence="4 5">CECT 7377</strain>
    </source>
</reference>
<dbReference type="Gene3D" id="3.30.1490.20">
    <property type="entry name" value="ATP-grasp fold, A domain"/>
    <property type="match status" value="1"/>
</dbReference>
<keyword evidence="1" id="KW-0464">Manganese</keyword>
<dbReference type="PANTHER" id="PTHR21621">
    <property type="entry name" value="RIBOSOMAL PROTEIN S6 MODIFICATION PROTEIN"/>
    <property type="match status" value="1"/>
</dbReference>
<dbReference type="NCBIfam" id="TIGR04356">
    <property type="entry name" value="grasp_GAK"/>
    <property type="match status" value="1"/>
</dbReference>
<keyword evidence="5" id="KW-1185">Reference proteome</keyword>
<organism evidence="4 5">
    <name type="scientific">Marinomonas rhizomae</name>
    <dbReference type="NCBI Taxonomy" id="491948"/>
    <lineage>
        <taxon>Bacteria</taxon>
        <taxon>Pseudomonadati</taxon>
        <taxon>Pseudomonadota</taxon>
        <taxon>Gammaproteobacteria</taxon>
        <taxon>Oceanospirillales</taxon>
        <taxon>Oceanospirillaceae</taxon>
        <taxon>Marinomonas</taxon>
    </lineage>
</organism>
<dbReference type="SUPFAM" id="SSF56059">
    <property type="entry name" value="Glutathione synthetase ATP-binding domain-like"/>
    <property type="match status" value="1"/>
</dbReference>
<keyword evidence="4" id="KW-0687">Ribonucleoprotein</keyword>
<dbReference type="OrthoDB" id="7821534at2"/>
<dbReference type="RefSeq" id="WP_113916312.1">
    <property type="nucleotide sequence ID" value="NZ_QNSE01000005.1"/>
</dbReference>
<keyword evidence="2" id="KW-0067">ATP-binding</keyword>
<name>A0A366JAA6_9GAMM</name>
<protein>
    <submittedName>
        <fullName evidence="4">Ribosomal protein S6--L-glutamate ligase</fullName>
    </submittedName>
</protein>
<proteinExistence type="predicted"/>
<dbReference type="GO" id="GO:0005840">
    <property type="term" value="C:ribosome"/>
    <property type="evidence" value="ECO:0007669"/>
    <property type="project" value="UniProtKB-KW"/>
</dbReference>
<dbReference type="PROSITE" id="PS50975">
    <property type="entry name" value="ATP_GRASP"/>
    <property type="match status" value="1"/>
</dbReference>
<dbReference type="InterPro" id="IPR011761">
    <property type="entry name" value="ATP-grasp"/>
</dbReference>
<gene>
    <name evidence="4" type="ORF">DFP80_105287</name>
</gene>
<dbReference type="GO" id="GO:0046872">
    <property type="term" value="F:metal ion binding"/>
    <property type="evidence" value="ECO:0007669"/>
    <property type="project" value="InterPro"/>
</dbReference>